<name>A0ACD3ACF1_9AGAR</name>
<keyword evidence="2" id="KW-1185">Reference proteome</keyword>
<reference evidence="1 2" key="1">
    <citation type="journal article" date="2019" name="Nat. Ecol. Evol.">
        <title>Megaphylogeny resolves global patterns of mushroom evolution.</title>
        <authorList>
            <person name="Varga T."/>
            <person name="Krizsan K."/>
            <person name="Foldi C."/>
            <person name="Dima B."/>
            <person name="Sanchez-Garcia M."/>
            <person name="Sanchez-Ramirez S."/>
            <person name="Szollosi G.J."/>
            <person name="Szarkandi J.G."/>
            <person name="Papp V."/>
            <person name="Albert L."/>
            <person name="Andreopoulos W."/>
            <person name="Angelini C."/>
            <person name="Antonin V."/>
            <person name="Barry K.W."/>
            <person name="Bougher N.L."/>
            <person name="Buchanan P."/>
            <person name="Buyck B."/>
            <person name="Bense V."/>
            <person name="Catcheside P."/>
            <person name="Chovatia M."/>
            <person name="Cooper J."/>
            <person name="Damon W."/>
            <person name="Desjardin D."/>
            <person name="Finy P."/>
            <person name="Geml J."/>
            <person name="Haridas S."/>
            <person name="Hughes K."/>
            <person name="Justo A."/>
            <person name="Karasinski D."/>
            <person name="Kautmanova I."/>
            <person name="Kiss B."/>
            <person name="Kocsube S."/>
            <person name="Kotiranta H."/>
            <person name="LaButti K.M."/>
            <person name="Lechner B.E."/>
            <person name="Liimatainen K."/>
            <person name="Lipzen A."/>
            <person name="Lukacs Z."/>
            <person name="Mihaltcheva S."/>
            <person name="Morgado L.N."/>
            <person name="Niskanen T."/>
            <person name="Noordeloos M.E."/>
            <person name="Ohm R.A."/>
            <person name="Ortiz-Santana B."/>
            <person name="Ovrebo C."/>
            <person name="Racz N."/>
            <person name="Riley R."/>
            <person name="Savchenko A."/>
            <person name="Shiryaev A."/>
            <person name="Soop K."/>
            <person name="Spirin V."/>
            <person name="Szebenyi C."/>
            <person name="Tomsovsky M."/>
            <person name="Tulloss R.E."/>
            <person name="Uehling J."/>
            <person name="Grigoriev I.V."/>
            <person name="Vagvolgyi C."/>
            <person name="Papp T."/>
            <person name="Martin F.M."/>
            <person name="Miettinen O."/>
            <person name="Hibbett D.S."/>
            <person name="Nagy L.G."/>
        </authorList>
    </citation>
    <scope>NUCLEOTIDE SEQUENCE [LARGE SCALE GENOMIC DNA]</scope>
    <source>
        <strain evidence="1 2">NL-1719</strain>
    </source>
</reference>
<gene>
    <name evidence="1" type="ORF">BDN72DRAFT_322934</name>
</gene>
<evidence type="ECO:0000313" key="2">
    <source>
        <dbReference type="Proteomes" id="UP000308600"/>
    </source>
</evidence>
<protein>
    <submittedName>
        <fullName evidence="1">Uncharacterized protein</fullName>
    </submittedName>
</protein>
<evidence type="ECO:0000313" key="1">
    <source>
        <dbReference type="EMBL" id="TFK63415.1"/>
    </source>
</evidence>
<sequence length="234" mass="26828">MITRPRKATKVPSASNRANPRSVDKEESYRRELVQCQYCLRSKAEGITLSKCSGCRIELYCSKECQKKAWPMHKNKCLMNQRNRLQTTDPLMDVRIKRLRAFTKEHGPALAEAGTRALEVGIRPENAQESVLALTVRERQSTRPELAYYVTNAEVVPFETFGEKANDLREELKRLVDHRKQSGSVIGAFIVILRDLEHNLTNVSPTAYTASVTYDKPMPWKEWMMEHMNGGILM</sequence>
<dbReference type="Proteomes" id="UP000308600">
    <property type="component" value="Unassembled WGS sequence"/>
</dbReference>
<accession>A0ACD3ACF1</accession>
<dbReference type="EMBL" id="ML208524">
    <property type="protein sequence ID" value="TFK63415.1"/>
    <property type="molecule type" value="Genomic_DNA"/>
</dbReference>
<organism evidence="1 2">
    <name type="scientific">Pluteus cervinus</name>
    <dbReference type="NCBI Taxonomy" id="181527"/>
    <lineage>
        <taxon>Eukaryota</taxon>
        <taxon>Fungi</taxon>
        <taxon>Dikarya</taxon>
        <taxon>Basidiomycota</taxon>
        <taxon>Agaricomycotina</taxon>
        <taxon>Agaricomycetes</taxon>
        <taxon>Agaricomycetidae</taxon>
        <taxon>Agaricales</taxon>
        <taxon>Pluteineae</taxon>
        <taxon>Pluteaceae</taxon>
        <taxon>Pluteus</taxon>
    </lineage>
</organism>
<proteinExistence type="predicted"/>